<dbReference type="Proteomes" id="UP000252100">
    <property type="component" value="Chromosome"/>
</dbReference>
<dbReference type="KEGG" id="rue:DT065_01415"/>
<sequence>MTNVYIPKNVSDAIKDYDEIKAARSEAVATHTTKAEQLADELAQEKGKLTSLMDETLRNPTAANEKKETACRKRVAEIEMALNGAQERAKRARQMNGEDEKQAAIKAIQTAKQAADDRYNAEVDDKLKAIESAKLAYLEALKDYGQLRYDCKELVNETARQTNNNYRDKVGSPRAANHSIAWNHRDHAEADGNKYTVFPEEMNNALDHRIVKTDGRKA</sequence>
<evidence type="ECO:0000313" key="2">
    <source>
        <dbReference type="EMBL" id="AXF54805.1"/>
    </source>
</evidence>
<evidence type="ECO:0000313" key="3">
    <source>
        <dbReference type="Proteomes" id="UP000252100"/>
    </source>
</evidence>
<name>A0A345BV24_9BACI</name>
<gene>
    <name evidence="2" type="ORF">DT065_01415</name>
</gene>
<dbReference type="OrthoDB" id="10016641at2"/>
<evidence type="ECO:0000256" key="1">
    <source>
        <dbReference type="SAM" id="MobiDB-lite"/>
    </source>
</evidence>
<proteinExistence type="predicted"/>
<dbReference type="EMBL" id="CP031092">
    <property type="protein sequence ID" value="AXF54805.1"/>
    <property type="molecule type" value="Genomic_DNA"/>
</dbReference>
<reference evidence="2 3" key="1">
    <citation type="journal article" date="2018" name="J. Microbiol.">
        <title>Salicibibacter kimchii gen. nov., sp. nov., a moderately halophilic and alkalitolerant bacterium in the family Bacillaceae, isolated from kimchi.</title>
        <authorList>
            <person name="Jang J.Y."/>
            <person name="Oh Y.J."/>
            <person name="Lim S.K."/>
            <person name="Park H.K."/>
            <person name="Lee C."/>
            <person name="Kim J.Y."/>
            <person name="Lee M.A."/>
            <person name="Choi H.J."/>
        </authorList>
    </citation>
    <scope>NUCLEOTIDE SEQUENCE [LARGE SCALE GENOMIC DNA]</scope>
    <source>
        <strain evidence="2 3">NKC1-1</strain>
    </source>
</reference>
<dbReference type="AlphaFoldDB" id="A0A345BV24"/>
<dbReference type="RefSeq" id="WP_114370214.1">
    <property type="nucleotide sequence ID" value="NZ_CP031092.1"/>
</dbReference>
<keyword evidence="3" id="KW-1185">Reference proteome</keyword>
<accession>A0A345BV24</accession>
<feature type="region of interest" description="Disordered" evidence="1">
    <location>
        <begin position="49"/>
        <end position="70"/>
    </location>
</feature>
<protein>
    <submittedName>
        <fullName evidence="2">Uncharacterized protein</fullName>
    </submittedName>
</protein>
<organism evidence="2 3">
    <name type="scientific">Salicibibacter kimchii</name>
    <dbReference type="NCBI Taxonomy" id="2099786"/>
    <lineage>
        <taxon>Bacteria</taxon>
        <taxon>Bacillati</taxon>
        <taxon>Bacillota</taxon>
        <taxon>Bacilli</taxon>
        <taxon>Bacillales</taxon>
        <taxon>Bacillaceae</taxon>
        <taxon>Salicibibacter</taxon>
    </lineage>
</organism>